<comment type="subcellular location">
    <subcellularLocation>
        <location evidence="10">Cell membrane</location>
        <topology evidence="10">Multi-pass membrane protein</topology>
    </subcellularLocation>
    <subcellularLocation>
        <location evidence="1">Membrane</location>
        <topology evidence="1">Multi-pass membrane protein</topology>
    </subcellularLocation>
</comment>
<evidence type="ECO:0000256" key="2">
    <source>
        <dbReference type="ARBA" id="ARBA00007866"/>
    </source>
</evidence>
<dbReference type="SUPFAM" id="SSF49503">
    <property type="entry name" value="Cupredoxins"/>
    <property type="match status" value="1"/>
</dbReference>
<dbReference type="InterPro" id="IPR011759">
    <property type="entry name" value="Cyt_c_oxidase_su2_TM_dom"/>
</dbReference>
<evidence type="ECO:0000256" key="1">
    <source>
        <dbReference type="ARBA" id="ARBA00004141"/>
    </source>
</evidence>
<feature type="domain" description="Cytochrome oxidase subunit II copper A binding" evidence="13">
    <location>
        <begin position="161"/>
        <end position="331"/>
    </location>
</feature>
<sequence>MLTFAIIAGLVLLVVLLLLLFRINSLADVMKTEAQRRASTSNRVNAILMMVFLIGACALFFWYSIARQNEYKLPVASDHGIVTDNLFWISTVVTGIVFIITHILLFWFSYKYQYKKNAKAHYYPENNKLEIYWTVIPAIVLTGLVFSGWKAWSDITDKAPEGAEVVEIVGQQFQWSARYPGKDKQLGAFDFRKIDDENSLGIDFSDKSSFDDFIPRKIYLPVNRPVEFKIRAKDVLHSVYVPHFRLKMDAVPGMPTRFWFVPNKTTAQMREDLNNSGNPVWQEIDPNTGEPKWKNFNYELACTEICGRGHFSMKMLIEVVEEAEYKEWYAQQKSWLSTHEDYLSKVPADLKELAVISAGIESDKNN</sequence>
<keyword evidence="11" id="KW-0479">Metal-binding</keyword>
<dbReference type="PANTHER" id="PTHR22888">
    <property type="entry name" value="CYTOCHROME C OXIDASE, SUBUNIT II"/>
    <property type="match status" value="1"/>
</dbReference>
<feature type="transmembrane region" description="Helical" evidence="12">
    <location>
        <begin position="44"/>
        <end position="66"/>
    </location>
</feature>
<dbReference type="Pfam" id="PF02790">
    <property type="entry name" value="COX2_TM"/>
    <property type="match status" value="1"/>
</dbReference>
<dbReference type="Gene3D" id="2.60.40.420">
    <property type="entry name" value="Cupredoxins - blue copper proteins"/>
    <property type="match status" value="1"/>
</dbReference>
<evidence type="ECO:0000256" key="10">
    <source>
        <dbReference type="RuleBase" id="RU000456"/>
    </source>
</evidence>
<dbReference type="InterPro" id="IPR002429">
    <property type="entry name" value="CcO_II-like_C"/>
</dbReference>
<comment type="function">
    <text evidence="11">Subunits I and II form the functional core of the enzyme complex. Electrons originating in cytochrome c are transferred via heme a and Cu(A) to the binuclear center formed by heme a3 and Cu(B).</text>
</comment>
<comment type="caution">
    <text evidence="15">The sequence shown here is derived from an EMBL/GenBank/DDBJ whole genome shotgun (WGS) entry which is preliminary data.</text>
</comment>
<evidence type="ECO:0000256" key="7">
    <source>
        <dbReference type="ARBA" id="ARBA00022982"/>
    </source>
</evidence>
<keyword evidence="7 10" id="KW-0249">Electron transport</keyword>
<keyword evidence="8 12" id="KW-1133">Transmembrane helix</keyword>
<name>A0ABT8L1I1_9BACT</name>
<keyword evidence="9 12" id="KW-0472">Membrane</keyword>
<comment type="catalytic activity">
    <reaction evidence="11">
        <text>4 Fe(II)-[cytochrome c] + O2 + 8 H(+)(in) = 4 Fe(III)-[cytochrome c] + 2 H2O + 4 H(+)(out)</text>
        <dbReference type="Rhea" id="RHEA:11436"/>
        <dbReference type="Rhea" id="RHEA-COMP:10350"/>
        <dbReference type="Rhea" id="RHEA-COMP:14399"/>
        <dbReference type="ChEBI" id="CHEBI:15377"/>
        <dbReference type="ChEBI" id="CHEBI:15378"/>
        <dbReference type="ChEBI" id="CHEBI:15379"/>
        <dbReference type="ChEBI" id="CHEBI:29033"/>
        <dbReference type="ChEBI" id="CHEBI:29034"/>
        <dbReference type="EC" id="7.1.1.9"/>
    </reaction>
</comment>
<comment type="similarity">
    <text evidence="2 10">Belongs to the cytochrome c oxidase subunit 2 family.</text>
</comment>
<organism evidence="15 16">
    <name type="scientific">Agaribacillus aureus</name>
    <dbReference type="NCBI Taxonomy" id="3051825"/>
    <lineage>
        <taxon>Bacteria</taxon>
        <taxon>Pseudomonadati</taxon>
        <taxon>Bacteroidota</taxon>
        <taxon>Cytophagia</taxon>
        <taxon>Cytophagales</taxon>
        <taxon>Splendidivirgaceae</taxon>
        <taxon>Agaribacillus</taxon>
    </lineage>
</organism>
<dbReference type="PROSITE" id="PS50857">
    <property type="entry name" value="COX2_CUA"/>
    <property type="match status" value="1"/>
</dbReference>
<gene>
    <name evidence="15" type="ORF">QQ020_03665</name>
</gene>
<feature type="transmembrane region" description="Helical" evidence="12">
    <location>
        <begin position="131"/>
        <end position="152"/>
    </location>
</feature>
<evidence type="ECO:0000313" key="15">
    <source>
        <dbReference type="EMBL" id="MDN5211126.1"/>
    </source>
</evidence>
<dbReference type="PROSITE" id="PS50999">
    <property type="entry name" value="COX2_TM"/>
    <property type="match status" value="1"/>
</dbReference>
<dbReference type="SUPFAM" id="SSF81464">
    <property type="entry name" value="Cytochrome c oxidase subunit II-like, transmembrane region"/>
    <property type="match status" value="1"/>
</dbReference>
<dbReference type="EC" id="7.1.1.9" evidence="11"/>
<evidence type="ECO:0000256" key="5">
    <source>
        <dbReference type="ARBA" id="ARBA00022692"/>
    </source>
</evidence>
<reference evidence="15" key="1">
    <citation type="submission" date="2023-06" db="EMBL/GenBank/DDBJ databases">
        <title>Genomic of Agaribacillus aureum.</title>
        <authorList>
            <person name="Wang G."/>
        </authorList>
    </citation>
    <scope>NUCLEOTIDE SEQUENCE</scope>
    <source>
        <strain evidence="15">BMA12</strain>
    </source>
</reference>
<dbReference type="EMBL" id="JAUJEB010000001">
    <property type="protein sequence ID" value="MDN5211126.1"/>
    <property type="molecule type" value="Genomic_DNA"/>
</dbReference>
<evidence type="ECO:0000256" key="11">
    <source>
        <dbReference type="RuleBase" id="RU004024"/>
    </source>
</evidence>
<dbReference type="InterPro" id="IPR045187">
    <property type="entry name" value="CcO_II"/>
</dbReference>
<keyword evidence="6" id="KW-1278">Translocase</keyword>
<dbReference type="InterPro" id="IPR036257">
    <property type="entry name" value="Cyt_c_oxidase_su2_TM_sf"/>
</dbReference>
<evidence type="ECO:0000259" key="14">
    <source>
        <dbReference type="PROSITE" id="PS50999"/>
    </source>
</evidence>
<dbReference type="RefSeq" id="WP_346756462.1">
    <property type="nucleotide sequence ID" value="NZ_JAUJEB010000001.1"/>
</dbReference>
<proteinExistence type="inferred from homology"/>
<accession>A0ABT8L1I1</accession>
<dbReference type="Pfam" id="PF00116">
    <property type="entry name" value="COX2"/>
    <property type="match status" value="1"/>
</dbReference>
<evidence type="ECO:0000256" key="3">
    <source>
        <dbReference type="ARBA" id="ARBA00022448"/>
    </source>
</evidence>
<dbReference type="PANTHER" id="PTHR22888:SF9">
    <property type="entry name" value="CYTOCHROME C OXIDASE SUBUNIT 2"/>
    <property type="match status" value="1"/>
</dbReference>
<keyword evidence="4 10" id="KW-0679">Respiratory chain</keyword>
<dbReference type="InterPro" id="IPR008972">
    <property type="entry name" value="Cupredoxin"/>
</dbReference>
<evidence type="ECO:0000256" key="9">
    <source>
        <dbReference type="ARBA" id="ARBA00023136"/>
    </source>
</evidence>
<evidence type="ECO:0000259" key="13">
    <source>
        <dbReference type="PROSITE" id="PS50857"/>
    </source>
</evidence>
<dbReference type="PRINTS" id="PR01166">
    <property type="entry name" value="CYCOXIDASEII"/>
</dbReference>
<keyword evidence="16" id="KW-1185">Reference proteome</keyword>
<feature type="domain" description="Cytochrome oxidase subunit II transmembrane region profile" evidence="14">
    <location>
        <begin position="59"/>
        <end position="159"/>
    </location>
</feature>
<evidence type="ECO:0000313" key="16">
    <source>
        <dbReference type="Proteomes" id="UP001172083"/>
    </source>
</evidence>
<evidence type="ECO:0000256" key="6">
    <source>
        <dbReference type="ARBA" id="ARBA00022967"/>
    </source>
</evidence>
<feature type="transmembrane region" description="Helical" evidence="12">
    <location>
        <begin position="86"/>
        <end position="110"/>
    </location>
</feature>
<dbReference type="Proteomes" id="UP001172083">
    <property type="component" value="Unassembled WGS sequence"/>
</dbReference>
<evidence type="ECO:0000256" key="12">
    <source>
        <dbReference type="SAM" id="Phobius"/>
    </source>
</evidence>
<evidence type="ECO:0000256" key="4">
    <source>
        <dbReference type="ARBA" id="ARBA00022660"/>
    </source>
</evidence>
<dbReference type="Gene3D" id="1.10.287.90">
    <property type="match status" value="1"/>
</dbReference>
<keyword evidence="3 10" id="KW-0813">Transport</keyword>
<evidence type="ECO:0000256" key="8">
    <source>
        <dbReference type="ARBA" id="ARBA00022989"/>
    </source>
</evidence>
<protein>
    <recommendedName>
        <fullName evidence="11">Cytochrome c oxidase subunit 2</fullName>
        <ecNumber evidence="11">7.1.1.9</ecNumber>
    </recommendedName>
</protein>
<feature type="transmembrane region" description="Helical" evidence="12">
    <location>
        <begin position="6"/>
        <end position="23"/>
    </location>
</feature>
<keyword evidence="11" id="KW-0186">Copper</keyword>
<comment type="cofactor">
    <cofactor evidence="11">
        <name>Cu cation</name>
        <dbReference type="ChEBI" id="CHEBI:23378"/>
    </cofactor>
    <text evidence="11">Binds a copper A center.</text>
</comment>
<keyword evidence="5 10" id="KW-0812">Transmembrane</keyword>